<dbReference type="AlphaFoldDB" id="A0A0B2V244"/>
<comment type="caution">
    <text evidence="1">The sequence shown here is derived from an EMBL/GenBank/DDBJ whole genome shotgun (WGS) entry which is preliminary data.</text>
</comment>
<evidence type="ECO:0000313" key="2">
    <source>
        <dbReference type="Proteomes" id="UP000031036"/>
    </source>
</evidence>
<evidence type="ECO:0000313" key="1">
    <source>
        <dbReference type="EMBL" id="KHN75075.1"/>
    </source>
</evidence>
<protein>
    <submittedName>
        <fullName evidence="1">Uncharacterized protein</fullName>
    </submittedName>
</protein>
<reference evidence="1 2" key="1">
    <citation type="submission" date="2014-11" db="EMBL/GenBank/DDBJ databases">
        <title>Genetic blueprint of the zoonotic pathogen Toxocara canis.</title>
        <authorList>
            <person name="Zhu X.-Q."/>
            <person name="Korhonen P.K."/>
            <person name="Cai H."/>
            <person name="Young N.D."/>
            <person name="Nejsum P."/>
            <person name="von Samson-Himmelstjerna G."/>
            <person name="Boag P.R."/>
            <person name="Tan P."/>
            <person name="Li Q."/>
            <person name="Min J."/>
            <person name="Yang Y."/>
            <person name="Wang X."/>
            <person name="Fang X."/>
            <person name="Hall R.S."/>
            <person name="Hofmann A."/>
            <person name="Sternberg P.W."/>
            <person name="Jex A.R."/>
            <person name="Gasser R.B."/>
        </authorList>
    </citation>
    <scope>NUCLEOTIDE SEQUENCE [LARGE SCALE GENOMIC DNA]</scope>
    <source>
        <strain evidence="1">PN_DK_2014</strain>
    </source>
</reference>
<name>A0A0B2V244_TOXCA</name>
<sequence length="436" mass="49584">MHGNYTCIRYPTIGRQYTISYGNAQCICAAVRADSVFHLQCFRNTFGAVQNPAQIVESRFWTNLGSTIADPKIRRWQSFVVQRKKPLGRQYTISYGNAQCICAAVRADSVFHLQCFRNTFGAVQNPAQIVESRFWTNLGSTIADPKIRRWQSFVVQRKKPLGRQYTISYGNAQCICAAVRADSVFHLQCFRNTFGAVQNPAQIVESRFWTNLGSTIADPKIRRWQSFVVQRKKPLGRQYTISYGNAQCICAAVRADSVFHLQCFRNTFGAVQNPAQIVESRFWTNLGSTIADPKIRRWQSFVVQRKKPLGRQYTISYGNAQCICAAVRADSVFHLQCFRNTFGAVQNPAQIVESRFWTNLGSTIADPKIRRWQSFVVQRKKPLVLISNMNQVGNCWLAGPIPLWGADYERATDLPRVPYMRTDIGNALNTRVPGVY</sequence>
<proteinExistence type="predicted"/>
<accession>A0A0B2V244</accession>
<dbReference type="EMBL" id="JPKZ01002783">
    <property type="protein sequence ID" value="KHN75075.1"/>
    <property type="molecule type" value="Genomic_DNA"/>
</dbReference>
<dbReference type="Proteomes" id="UP000031036">
    <property type="component" value="Unassembled WGS sequence"/>
</dbReference>
<keyword evidence="2" id="KW-1185">Reference proteome</keyword>
<organism evidence="1 2">
    <name type="scientific">Toxocara canis</name>
    <name type="common">Canine roundworm</name>
    <dbReference type="NCBI Taxonomy" id="6265"/>
    <lineage>
        <taxon>Eukaryota</taxon>
        <taxon>Metazoa</taxon>
        <taxon>Ecdysozoa</taxon>
        <taxon>Nematoda</taxon>
        <taxon>Chromadorea</taxon>
        <taxon>Rhabditida</taxon>
        <taxon>Spirurina</taxon>
        <taxon>Ascaridomorpha</taxon>
        <taxon>Ascaridoidea</taxon>
        <taxon>Toxocaridae</taxon>
        <taxon>Toxocara</taxon>
    </lineage>
</organism>
<gene>
    <name evidence="1" type="ORF">Tcan_16253</name>
</gene>